<keyword evidence="3 6" id="KW-0812">Transmembrane</keyword>
<feature type="transmembrane region" description="Helical" evidence="6">
    <location>
        <begin position="45"/>
        <end position="66"/>
    </location>
</feature>
<dbReference type="KEGG" id="crq:GCK72_025421"/>
<evidence type="ECO:0000256" key="1">
    <source>
        <dbReference type="ARBA" id="ARBA00004141"/>
    </source>
</evidence>
<comment type="subcellular location">
    <subcellularLocation>
        <location evidence="1">Membrane</location>
        <topology evidence="1">Multi-pass membrane protein</topology>
    </subcellularLocation>
</comment>
<proteinExistence type="inferred from homology"/>
<dbReference type="Proteomes" id="UP000008281">
    <property type="component" value="Unassembled WGS sequence"/>
</dbReference>
<gene>
    <name evidence="7" type="primary">Cre-srd-40</name>
    <name evidence="7" type="ORF">CRE_19154</name>
</gene>
<dbReference type="Pfam" id="PF10317">
    <property type="entry name" value="7TM_GPCR_Srd"/>
    <property type="match status" value="1"/>
</dbReference>
<feature type="transmembrane region" description="Helical" evidence="6">
    <location>
        <begin position="129"/>
        <end position="153"/>
    </location>
</feature>
<dbReference type="PANTHER" id="PTHR22945:SF47">
    <property type="entry name" value="SERPENTINE RECEPTOR CLASS DELTA-40"/>
    <property type="match status" value="1"/>
</dbReference>
<dbReference type="CTD" id="9802671"/>
<organism evidence="8">
    <name type="scientific">Caenorhabditis remanei</name>
    <name type="common">Caenorhabditis vulgaris</name>
    <dbReference type="NCBI Taxonomy" id="31234"/>
    <lineage>
        <taxon>Eukaryota</taxon>
        <taxon>Metazoa</taxon>
        <taxon>Ecdysozoa</taxon>
        <taxon>Nematoda</taxon>
        <taxon>Chromadorea</taxon>
        <taxon>Rhabditida</taxon>
        <taxon>Rhabditina</taxon>
        <taxon>Rhabditomorpha</taxon>
        <taxon>Rhabditoidea</taxon>
        <taxon>Rhabditidae</taxon>
        <taxon>Peloderinae</taxon>
        <taxon>Caenorhabditis</taxon>
    </lineage>
</organism>
<dbReference type="EMBL" id="DS268450">
    <property type="protein sequence ID" value="EFP03559.1"/>
    <property type="molecule type" value="Genomic_DNA"/>
</dbReference>
<evidence type="ECO:0000313" key="7">
    <source>
        <dbReference type="EMBL" id="EFP03559.1"/>
    </source>
</evidence>
<feature type="transmembrane region" description="Helical" evidence="6">
    <location>
        <begin position="230"/>
        <end position="259"/>
    </location>
</feature>
<dbReference type="RefSeq" id="XP_003103588.2">
    <property type="nucleotide sequence ID" value="XM_003103540.2"/>
</dbReference>
<dbReference type="Gene3D" id="1.20.1070.10">
    <property type="entry name" value="Rhodopsin 7-helix transmembrane proteins"/>
    <property type="match status" value="1"/>
</dbReference>
<reference evidence="7" key="1">
    <citation type="submission" date="2007-07" db="EMBL/GenBank/DDBJ databases">
        <title>PCAP assembly of the Caenorhabditis remanei genome.</title>
        <authorList>
            <consortium name="The Caenorhabditis remanei Sequencing Consortium"/>
            <person name="Wilson R.K."/>
        </authorList>
    </citation>
    <scope>NUCLEOTIDE SEQUENCE [LARGE SCALE GENOMIC DNA]</scope>
    <source>
        <strain evidence="7">PB4641</strain>
    </source>
</reference>
<comment type="similarity">
    <text evidence="2">Belongs to the nematode receptor-like protein srd family.</text>
</comment>
<name>E3MJL0_CAERE</name>
<keyword evidence="5 6" id="KW-0472">Membrane</keyword>
<dbReference type="OrthoDB" id="5836250at2759"/>
<dbReference type="InterPro" id="IPR050920">
    <property type="entry name" value="Nematode_rcpt-like_delta"/>
</dbReference>
<dbReference type="FunCoup" id="E3MJL0">
    <property type="interactions" value="3"/>
</dbReference>
<keyword evidence="4 6" id="KW-1133">Transmembrane helix</keyword>
<feature type="transmembrane region" description="Helical" evidence="6">
    <location>
        <begin position="271"/>
        <end position="294"/>
    </location>
</feature>
<dbReference type="InParanoid" id="E3MJL0"/>
<evidence type="ECO:0000313" key="8">
    <source>
        <dbReference type="Proteomes" id="UP000008281"/>
    </source>
</evidence>
<evidence type="ECO:0000256" key="6">
    <source>
        <dbReference type="SAM" id="Phobius"/>
    </source>
</evidence>
<dbReference type="SUPFAM" id="SSF81321">
    <property type="entry name" value="Family A G protein-coupled receptor-like"/>
    <property type="match status" value="1"/>
</dbReference>
<dbReference type="InterPro" id="IPR019421">
    <property type="entry name" value="7TM_GPCR_serpentine_rcpt_Srd"/>
</dbReference>
<dbReference type="HOGENOM" id="CLU_057924_2_0_1"/>
<accession>E3MJL0</accession>
<protein>
    <submittedName>
        <fullName evidence="7">CRE-SRD-40 protein</fullName>
    </submittedName>
</protein>
<keyword evidence="8" id="KW-1185">Reference proteome</keyword>
<evidence type="ECO:0000256" key="5">
    <source>
        <dbReference type="ARBA" id="ARBA00023136"/>
    </source>
</evidence>
<dbReference type="eggNOG" id="ENOG502TGEP">
    <property type="taxonomic scope" value="Eukaryota"/>
</dbReference>
<feature type="transmembrane region" description="Helical" evidence="6">
    <location>
        <begin position="12"/>
        <end position="33"/>
    </location>
</feature>
<evidence type="ECO:0000256" key="2">
    <source>
        <dbReference type="ARBA" id="ARBA00009166"/>
    </source>
</evidence>
<sequence length="321" mass="37453">MTLDVYRGFLQIFYPVFFVASLLIQIILMYLIFYHSPKSLQLMKVFLGNTCFFQILLVFVTCAAQFRMISTSVPIELRSYGPCRYLEAWVGYSMYQMLQTSAFMSGMSILITFFFKYEVVRCIELPRCRIIVIVLAFHIPIFISMIMEVIMIITQSLPDDVRQCYKLLNTNVEEFSVIGALSLKTLPSIINFALISGSVVLAPFVCFFYKNKILLRINSQLNQHSKQRKTLIQVFVKGLTIQAFLPLIFYVPVFALYFYCILTHAEILFQQYFMTVVPSLPALFDPFVTLYFVTPYRRRLKIWMRIEKASKIMPVITSQVY</sequence>
<dbReference type="GO" id="GO:0016020">
    <property type="term" value="C:membrane"/>
    <property type="evidence" value="ECO:0007669"/>
    <property type="project" value="UniProtKB-SubCell"/>
</dbReference>
<dbReference type="PANTHER" id="PTHR22945">
    <property type="entry name" value="SERPENTINE RECEPTOR, CLASS D DELTA"/>
    <property type="match status" value="1"/>
</dbReference>
<dbReference type="AlphaFoldDB" id="E3MJL0"/>
<dbReference type="OMA" id="QFRMIST"/>
<evidence type="ECO:0000256" key="3">
    <source>
        <dbReference type="ARBA" id="ARBA00022692"/>
    </source>
</evidence>
<evidence type="ECO:0000256" key="4">
    <source>
        <dbReference type="ARBA" id="ARBA00022989"/>
    </source>
</evidence>
<dbReference type="GeneID" id="9802671"/>
<feature type="transmembrane region" description="Helical" evidence="6">
    <location>
        <begin position="97"/>
        <end position="117"/>
    </location>
</feature>
<feature type="transmembrane region" description="Helical" evidence="6">
    <location>
        <begin position="189"/>
        <end position="209"/>
    </location>
</feature>